<evidence type="ECO:0000256" key="3">
    <source>
        <dbReference type="ARBA" id="ARBA00023295"/>
    </source>
</evidence>
<evidence type="ECO:0000256" key="4">
    <source>
        <dbReference type="RuleBase" id="RU004335"/>
    </source>
</evidence>
<organism evidence="6">
    <name type="scientific">Anthurium amnicola</name>
    <dbReference type="NCBI Taxonomy" id="1678845"/>
    <lineage>
        <taxon>Eukaryota</taxon>
        <taxon>Viridiplantae</taxon>
        <taxon>Streptophyta</taxon>
        <taxon>Embryophyta</taxon>
        <taxon>Tracheophyta</taxon>
        <taxon>Spermatophyta</taxon>
        <taxon>Magnoliopsida</taxon>
        <taxon>Liliopsida</taxon>
        <taxon>Araceae</taxon>
        <taxon>Pothoideae</taxon>
        <taxon>Potheae</taxon>
        <taxon>Anthurium</taxon>
    </lineage>
</organism>
<dbReference type="Pfam" id="PF00332">
    <property type="entry name" value="Glyco_hydro_17"/>
    <property type="match status" value="1"/>
</dbReference>
<evidence type="ECO:0000256" key="1">
    <source>
        <dbReference type="ARBA" id="ARBA00008773"/>
    </source>
</evidence>
<protein>
    <submittedName>
        <fullName evidence="6">Glucan endo-1,3-beta-glucosidase 11</fullName>
    </submittedName>
</protein>
<evidence type="ECO:0000256" key="5">
    <source>
        <dbReference type="SAM" id="MobiDB-lite"/>
    </source>
</evidence>
<dbReference type="SUPFAM" id="SSF51445">
    <property type="entry name" value="(Trans)glycosidases"/>
    <property type="match status" value="1"/>
</dbReference>
<dbReference type="InterPro" id="IPR000490">
    <property type="entry name" value="Glyco_hydro_17"/>
</dbReference>
<dbReference type="GO" id="GO:0005975">
    <property type="term" value="P:carbohydrate metabolic process"/>
    <property type="evidence" value="ECO:0007669"/>
    <property type="project" value="InterPro"/>
</dbReference>
<sequence>FAPVSPSGSGSTSPPLSRRHATPMAASPPRLLLLLALQLALTPLPPSSPSPVGINYGQVADNLPSPDAVPPLLRSVGVSRVKIYDADPGVLRAFSGTGVEFVVGLADECVPRMCDPDRALAWVKANVACFLPRTKISAV</sequence>
<evidence type="ECO:0000313" key="6">
    <source>
        <dbReference type="EMBL" id="JAT42171.1"/>
    </source>
</evidence>
<comment type="similarity">
    <text evidence="1 4">Belongs to the glycosyl hydrolase 17 family.</text>
</comment>
<reference evidence="6" key="1">
    <citation type="submission" date="2015-07" db="EMBL/GenBank/DDBJ databases">
        <title>Transcriptome Assembly of Anthurium amnicola.</title>
        <authorList>
            <person name="Suzuki J."/>
        </authorList>
    </citation>
    <scope>NUCLEOTIDE SEQUENCE</scope>
</reference>
<proteinExistence type="inferred from homology"/>
<feature type="compositionally biased region" description="Low complexity" evidence="5">
    <location>
        <begin position="1"/>
        <end position="16"/>
    </location>
</feature>
<dbReference type="GO" id="GO:0004553">
    <property type="term" value="F:hydrolase activity, hydrolyzing O-glycosyl compounds"/>
    <property type="evidence" value="ECO:0007669"/>
    <property type="project" value="InterPro"/>
</dbReference>
<keyword evidence="3" id="KW-0326">Glycosidase</keyword>
<dbReference type="PANTHER" id="PTHR32227">
    <property type="entry name" value="GLUCAN ENDO-1,3-BETA-GLUCOSIDASE BG1-RELATED-RELATED"/>
    <property type="match status" value="1"/>
</dbReference>
<keyword evidence="2" id="KW-0378">Hydrolase</keyword>
<dbReference type="AlphaFoldDB" id="A0A1D1XIS1"/>
<evidence type="ECO:0000256" key="2">
    <source>
        <dbReference type="ARBA" id="ARBA00022801"/>
    </source>
</evidence>
<feature type="non-terminal residue" evidence="6">
    <location>
        <position position="1"/>
    </location>
</feature>
<accession>A0A1D1XIS1</accession>
<dbReference type="Gene3D" id="3.20.20.80">
    <property type="entry name" value="Glycosidases"/>
    <property type="match status" value="1"/>
</dbReference>
<dbReference type="InterPro" id="IPR017853">
    <property type="entry name" value="GH"/>
</dbReference>
<gene>
    <name evidence="6" type="primary">At1g32860_1</name>
    <name evidence="6" type="ORF">g.27795</name>
</gene>
<dbReference type="EMBL" id="GDJX01025765">
    <property type="protein sequence ID" value="JAT42171.1"/>
    <property type="molecule type" value="Transcribed_RNA"/>
</dbReference>
<feature type="non-terminal residue" evidence="6">
    <location>
        <position position="139"/>
    </location>
</feature>
<dbReference type="InterPro" id="IPR044965">
    <property type="entry name" value="Glyco_hydro_17_plant"/>
</dbReference>
<feature type="region of interest" description="Disordered" evidence="5">
    <location>
        <begin position="1"/>
        <end position="23"/>
    </location>
</feature>
<name>A0A1D1XIS1_9ARAE</name>